<evidence type="ECO:0000256" key="6">
    <source>
        <dbReference type="ARBA" id="ARBA00022454"/>
    </source>
</evidence>
<evidence type="ECO:0000256" key="10">
    <source>
        <dbReference type="ARBA" id="ARBA00023159"/>
    </source>
</evidence>
<dbReference type="GO" id="GO:0008033">
    <property type="term" value="P:tRNA processing"/>
    <property type="evidence" value="ECO:0007669"/>
    <property type="project" value="UniProtKB-KW"/>
</dbReference>
<comment type="subunit">
    <text evidence="4">Component of the EKC/KEOPS complex composed of at least BUD32, CGI121, GON7, KAE1 and PCC1; the whole complex dimerizes.</text>
</comment>
<keyword evidence="8" id="KW-0779">Telomere</keyword>
<feature type="compositionally biased region" description="Acidic residues" evidence="14">
    <location>
        <begin position="94"/>
        <end position="109"/>
    </location>
</feature>
<dbReference type="OrthoDB" id="2288868at2759"/>
<feature type="compositionally biased region" description="Basic and acidic residues" evidence="14">
    <location>
        <begin position="69"/>
        <end position="93"/>
    </location>
</feature>
<dbReference type="VEuPathDB" id="FungiDB:Z517_07489"/>
<feature type="region of interest" description="Disordered" evidence="14">
    <location>
        <begin position="1"/>
        <end position="40"/>
    </location>
</feature>
<protein>
    <recommendedName>
        <fullName evidence="5">EKC/KEOPS complex subunit GON7</fullName>
    </recommendedName>
</protein>
<proteinExistence type="inferred from homology"/>
<comment type="similarity">
    <text evidence="3">Belongs to the GON7 family.</text>
</comment>
<comment type="subcellular location">
    <subcellularLocation>
        <location evidence="2">Chromosome</location>
        <location evidence="2">Telomere</location>
    </subcellularLocation>
    <subcellularLocation>
        <location evidence="1">Nucleus</location>
    </subcellularLocation>
</comment>
<dbReference type="AlphaFoldDB" id="A0A0D2ETU9"/>
<dbReference type="InterPro" id="IPR014849">
    <property type="entry name" value="EKC/KEOPS_Gon7"/>
</dbReference>
<keyword evidence="12" id="KW-0539">Nucleus</keyword>
<keyword evidence="10" id="KW-0010">Activator</keyword>
<reference evidence="15 16" key="1">
    <citation type="submission" date="2015-01" db="EMBL/GenBank/DDBJ databases">
        <title>The Genome Sequence of Fonsecaea pedrosoi CBS 271.37.</title>
        <authorList>
            <consortium name="The Broad Institute Genomics Platform"/>
            <person name="Cuomo C."/>
            <person name="de Hoog S."/>
            <person name="Gorbushina A."/>
            <person name="Stielow B."/>
            <person name="Teixiera M."/>
            <person name="Abouelleil A."/>
            <person name="Chapman S.B."/>
            <person name="Priest M."/>
            <person name="Young S.K."/>
            <person name="Wortman J."/>
            <person name="Nusbaum C."/>
            <person name="Birren B."/>
        </authorList>
    </citation>
    <scope>NUCLEOTIDE SEQUENCE [LARGE SCALE GENOMIC DNA]</scope>
    <source>
        <strain evidence="15 16">CBS 271.37</strain>
    </source>
</reference>
<evidence type="ECO:0000256" key="8">
    <source>
        <dbReference type="ARBA" id="ARBA00022895"/>
    </source>
</evidence>
<comment type="function">
    <text evidence="13">Component of the EKC/KEOPS complex that is required for the formation of a threonylcarbamoyl group on adenosine at position 37 (t(6)A37) in tRNAs that read codons beginning with adenine. The complex is probably involved in the transfer of the threonylcarbamoyl moiety of threonylcarbamoyl-AMP (TC-AMP) to the N6 group of A37. GON7 likely plays a supporting role to the catalytic subunit KAE1 in the complex. The EKC/KEOPS complex also promotes both telomere uncapping and telomere elongation. The complex is required for efficient recruitment of transcriptional coactivators.</text>
</comment>
<evidence type="ECO:0000256" key="3">
    <source>
        <dbReference type="ARBA" id="ARBA00008529"/>
    </source>
</evidence>
<evidence type="ECO:0000256" key="5">
    <source>
        <dbReference type="ARBA" id="ARBA00019746"/>
    </source>
</evidence>
<keyword evidence="6" id="KW-0158">Chromosome</keyword>
<keyword evidence="11" id="KW-0804">Transcription</keyword>
<gene>
    <name evidence="15" type="ORF">Z517_07489</name>
</gene>
<dbReference type="Pfam" id="PF08738">
    <property type="entry name" value="Gon7"/>
    <property type="match status" value="1"/>
</dbReference>
<keyword evidence="9" id="KW-0805">Transcription regulation</keyword>
<dbReference type="GO" id="GO:0005634">
    <property type="term" value="C:nucleus"/>
    <property type="evidence" value="ECO:0007669"/>
    <property type="project" value="UniProtKB-SubCell"/>
</dbReference>
<name>A0A0D2ETU9_9EURO</name>
<feature type="region of interest" description="Disordered" evidence="14">
    <location>
        <begin position="69"/>
        <end position="109"/>
    </location>
</feature>
<evidence type="ECO:0000256" key="14">
    <source>
        <dbReference type="SAM" id="MobiDB-lite"/>
    </source>
</evidence>
<evidence type="ECO:0000256" key="11">
    <source>
        <dbReference type="ARBA" id="ARBA00023163"/>
    </source>
</evidence>
<dbReference type="GeneID" id="25306979"/>
<evidence type="ECO:0000313" key="16">
    <source>
        <dbReference type="Proteomes" id="UP000053029"/>
    </source>
</evidence>
<evidence type="ECO:0000256" key="13">
    <source>
        <dbReference type="ARBA" id="ARBA00025393"/>
    </source>
</evidence>
<organism evidence="15 16">
    <name type="scientific">Fonsecaea pedrosoi CBS 271.37</name>
    <dbReference type="NCBI Taxonomy" id="1442368"/>
    <lineage>
        <taxon>Eukaryota</taxon>
        <taxon>Fungi</taxon>
        <taxon>Dikarya</taxon>
        <taxon>Ascomycota</taxon>
        <taxon>Pezizomycotina</taxon>
        <taxon>Eurotiomycetes</taxon>
        <taxon>Chaetothyriomycetidae</taxon>
        <taxon>Chaetothyriales</taxon>
        <taxon>Herpotrichiellaceae</taxon>
        <taxon>Fonsecaea</taxon>
    </lineage>
</organism>
<evidence type="ECO:0000256" key="2">
    <source>
        <dbReference type="ARBA" id="ARBA00004574"/>
    </source>
</evidence>
<dbReference type="RefSeq" id="XP_013281465.1">
    <property type="nucleotide sequence ID" value="XM_013426011.1"/>
</dbReference>
<evidence type="ECO:0000256" key="4">
    <source>
        <dbReference type="ARBA" id="ARBA00011534"/>
    </source>
</evidence>
<sequence>MSNPSDHSPTELTASYNSPSESKHFQYTITAPQIQDDGSLSAEAKTKYVSELRASSKKLQEDINKFLTEKMEEDKKQTGQHSEDSTLKQKAKDELEEENYGEENEQDEI</sequence>
<dbReference type="HOGENOM" id="CLU_146833_2_1_1"/>
<evidence type="ECO:0000256" key="12">
    <source>
        <dbReference type="ARBA" id="ARBA00023242"/>
    </source>
</evidence>
<dbReference type="GO" id="GO:0000781">
    <property type="term" value="C:chromosome, telomeric region"/>
    <property type="evidence" value="ECO:0007669"/>
    <property type="project" value="UniProtKB-SubCell"/>
</dbReference>
<evidence type="ECO:0000256" key="9">
    <source>
        <dbReference type="ARBA" id="ARBA00023015"/>
    </source>
</evidence>
<dbReference type="Proteomes" id="UP000053029">
    <property type="component" value="Unassembled WGS sequence"/>
</dbReference>
<keyword evidence="16" id="KW-1185">Reference proteome</keyword>
<accession>A0A0D2ETU9</accession>
<evidence type="ECO:0000256" key="7">
    <source>
        <dbReference type="ARBA" id="ARBA00022694"/>
    </source>
</evidence>
<evidence type="ECO:0000313" key="15">
    <source>
        <dbReference type="EMBL" id="KIW77657.1"/>
    </source>
</evidence>
<evidence type="ECO:0000256" key="1">
    <source>
        <dbReference type="ARBA" id="ARBA00004123"/>
    </source>
</evidence>
<keyword evidence="7" id="KW-0819">tRNA processing</keyword>
<dbReference type="EMBL" id="KN846973">
    <property type="protein sequence ID" value="KIW77657.1"/>
    <property type="molecule type" value="Genomic_DNA"/>
</dbReference>
<feature type="compositionally biased region" description="Polar residues" evidence="14">
    <location>
        <begin position="1"/>
        <end position="38"/>
    </location>
</feature>